<keyword evidence="1" id="KW-0472">Membrane</keyword>
<organism evidence="2 3">
    <name type="scientific">Halolactibacillus alkaliphilus</name>
    <dbReference type="NCBI Taxonomy" id="442899"/>
    <lineage>
        <taxon>Bacteria</taxon>
        <taxon>Bacillati</taxon>
        <taxon>Bacillota</taxon>
        <taxon>Bacilli</taxon>
        <taxon>Bacillales</taxon>
        <taxon>Bacillaceae</taxon>
        <taxon>Halolactibacillus</taxon>
    </lineage>
</organism>
<reference evidence="2 3" key="1">
    <citation type="submission" date="2019-07" db="EMBL/GenBank/DDBJ databases">
        <title>Whole genome shotgun sequence of Halolactibacillus alkaliphilus NBRC 103919.</title>
        <authorList>
            <person name="Hosoyama A."/>
            <person name="Uohara A."/>
            <person name="Ohji S."/>
            <person name="Ichikawa N."/>
        </authorList>
    </citation>
    <scope>NUCLEOTIDE SEQUENCE [LARGE SCALE GENOMIC DNA]</scope>
    <source>
        <strain evidence="2 3">NBRC 103919</strain>
    </source>
</reference>
<sequence length="57" mass="6377">MGKWGLFSLSIGCLMIIFAADQKAGTYDILSLITAGFFIILSIILIRKEKRQKISKN</sequence>
<dbReference type="RefSeq" id="WP_170243616.1">
    <property type="nucleotide sequence ID" value="NZ_BJYE01000003.1"/>
</dbReference>
<feature type="transmembrane region" description="Helical" evidence="1">
    <location>
        <begin position="29"/>
        <end position="46"/>
    </location>
</feature>
<keyword evidence="3" id="KW-1185">Reference proteome</keyword>
<evidence type="ECO:0000313" key="2">
    <source>
        <dbReference type="EMBL" id="GEN55932.1"/>
    </source>
</evidence>
<protein>
    <submittedName>
        <fullName evidence="2">Uncharacterized protein</fullName>
    </submittedName>
</protein>
<dbReference type="Proteomes" id="UP000321400">
    <property type="component" value="Unassembled WGS sequence"/>
</dbReference>
<dbReference type="AlphaFoldDB" id="A0A511WZA0"/>
<keyword evidence="1" id="KW-0812">Transmembrane</keyword>
<proteinExistence type="predicted"/>
<dbReference type="STRING" id="442899.SAMN05720591_10321"/>
<accession>A0A511WZA0</accession>
<comment type="caution">
    <text evidence="2">The sequence shown here is derived from an EMBL/GenBank/DDBJ whole genome shotgun (WGS) entry which is preliminary data.</text>
</comment>
<dbReference type="EMBL" id="BJYE01000003">
    <property type="protein sequence ID" value="GEN55932.1"/>
    <property type="molecule type" value="Genomic_DNA"/>
</dbReference>
<name>A0A511WZA0_9BACI</name>
<keyword evidence="1" id="KW-1133">Transmembrane helix</keyword>
<gene>
    <name evidence="2" type="ORF">HAL01_03960</name>
</gene>
<evidence type="ECO:0000313" key="3">
    <source>
        <dbReference type="Proteomes" id="UP000321400"/>
    </source>
</evidence>
<evidence type="ECO:0000256" key="1">
    <source>
        <dbReference type="SAM" id="Phobius"/>
    </source>
</evidence>